<gene>
    <name evidence="2" type="ORF">L1049_011259</name>
</gene>
<dbReference type="GO" id="GO:0004523">
    <property type="term" value="F:RNA-DNA hybrid ribonuclease activity"/>
    <property type="evidence" value="ECO:0007669"/>
    <property type="project" value="InterPro"/>
</dbReference>
<accession>A0AAP0WZM9</accession>
<dbReference type="Gene3D" id="3.30.420.10">
    <property type="entry name" value="Ribonuclease H-like superfamily/Ribonuclease H"/>
    <property type="match status" value="1"/>
</dbReference>
<feature type="domain" description="RNase H type-1" evidence="1">
    <location>
        <begin position="34"/>
        <end position="98"/>
    </location>
</feature>
<dbReference type="EMBL" id="JBBPBK010000006">
    <property type="protein sequence ID" value="KAK9283031.1"/>
    <property type="molecule type" value="Genomic_DNA"/>
</dbReference>
<protein>
    <recommendedName>
        <fullName evidence="1">RNase H type-1 domain-containing protein</fullName>
    </recommendedName>
</protein>
<dbReference type="AlphaFoldDB" id="A0AAP0WZM9"/>
<dbReference type="InterPro" id="IPR036397">
    <property type="entry name" value="RNaseH_sf"/>
</dbReference>
<name>A0AAP0WZM9_LIQFO</name>
<organism evidence="2 3">
    <name type="scientific">Liquidambar formosana</name>
    <name type="common">Formosan gum</name>
    <dbReference type="NCBI Taxonomy" id="63359"/>
    <lineage>
        <taxon>Eukaryota</taxon>
        <taxon>Viridiplantae</taxon>
        <taxon>Streptophyta</taxon>
        <taxon>Embryophyta</taxon>
        <taxon>Tracheophyta</taxon>
        <taxon>Spermatophyta</taxon>
        <taxon>Magnoliopsida</taxon>
        <taxon>eudicotyledons</taxon>
        <taxon>Gunneridae</taxon>
        <taxon>Pentapetalae</taxon>
        <taxon>Saxifragales</taxon>
        <taxon>Altingiaceae</taxon>
        <taxon>Liquidambar</taxon>
    </lineage>
</organism>
<reference evidence="2 3" key="1">
    <citation type="journal article" date="2024" name="Plant J.">
        <title>Genome sequences and population genomics reveal climatic adaptation and genomic divergence between two closely related sweetgum species.</title>
        <authorList>
            <person name="Xu W.Q."/>
            <person name="Ren C.Q."/>
            <person name="Zhang X.Y."/>
            <person name="Comes H.P."/>
            <person name="Liu X.H."/>
            <person name="Li Y.G."/>
            <person name="Kettle C.J."/>
            <person name="Jalonen R."/>
            <person name="Gaisberger H."/>
            <person name="Ma Y.Z."/>
            <person name="Qiu Y.X."/>
        </authorList>
    </citation>
    <scope>NUCLEOTIDE SEQUENCE [LARGE SCALE GENOMIC DNA]</scope>
    <source>
        <strain evidence="2">Hangzhou</strain>
    </source>
</reference>
<comment type="caution">
    <text evidence="2">The sequence shown here is derived from an EMBL/GenBank/DDBJ whole genome shotgun (WGS) entry which is preliminary data.</text>
</comment>
<dbReference type="InterPro" id="IPR002156">
    <property type="entry name" value="RNaseH_domain"/>
</dbReference>
<dbReference type="Pfam" id="PF13456">
    <property type="entry name" value="RVT_3"/>
    <property type="match status" value="1"/>
</dbReference>
<dbReference type="GO" id="GO:0003676">
    <property type="term" value="F:nucleic acid binding"/>
    <property type="evidence" value="ECO:0007669"/>
    <property type="project" value="InterPro"/>
</dbReference>
<evidence type="ECO:0000259" key="1">
    <source>
        <dbReference type="Pfam" id="PF13456"/>
    </source>
</evidence>
<sequence length="101" mass="11266">MTMWALWHGRNRLVFEGIREDPVDVADVVTRGAHLWSVVVEGDSVEVINVLNSAASLVNSLGLLVKDIYDASRLFKEVTFSHAQHEANEVAHGLARHAEKY</sequence>
<proteinExistence type="predicted"/>
<evidence type="ECO:0000313" key="3">
    <source>
        <dbReference type="Proteomes" id="UP001415857"/>
    </source>
</evidence>
<dbReference type="Proteomes" id="UP001415857">
    <property type="component" value="Unassembled WGS sequence"/>
</dbReference>
<keyword evidence="3" id="KW-1185">Reference proteome</keyword>
<evidence type="ECO:0000313" key="2">
    <source>
        <dbReference type="EMBL" id="KAK9283031.1"/>
    </source>
</evidence>